<reference evidence="1" key="1">
    <citation type="submission" date="2021-10" db="EMBL/GenBank/DDBJ databases">
        <title>Psilocybe cubensis genome.</title>
        <authorList>
            <person name="Mckernan K.J."/>
            <person name="Crawford S."/>
            <person name="Trippe A."/>
            <person name="Kane L.T."/>
            <person name="Mclaughlin S."/>
        </authorList>
    </citation>
    <scope>NUCLEOTIDE SEQUENCE</scope>
    <source>
        <strain evidence="1">MGC-MH-2018</strain>
    </source>
</reference>
<evidence type="ECO:0000313" key="1">
    <source>
        <dbReference type="EMBL" id="KAH9474940.1"/>
    </source>
</evidence>
<dbReference type="EMBL" id="JAFIQS020000012">
    <property type="protein sequence ID" value="KAH9474940.1"/>
    <property type="molecule type" value="Genomic_DNA"/>
</dbReference>
<gene>
    <name evidence="1" type="ORF">JR316_0012038</name>
</gene>
<proteinExistence type="predicted"/>
<keyword evidence="2" id="KW-1185">Reference proteome</keyword>
<sequence>MESFQHGILACQSPDSSFFSEFRELLRSMHDLWDTLPASKIIVSACDFVNGCLMEQTPAIMNMSIPNTAISWPYYLRNKTGSAAAFYKEELAGERNNYIHNRANVLHKDVIEVLEDVVNETLDAYERVTEALRGTKAYSLWMRFVNGYIAFHYLCDRYRLSDIKSFASTP</sequence>
<name>A0ACB8GGS6_PSICU</name>
<organism evidence="1 2">
    <name type="scientific">Psilocybe cubensis</name>
    <name type="common">Psychedelic mushroom</name>
    <name type="synonym">Stropharia cubensis</name>
    <dbReference type="NCBI Taxonomy" id="181762"/>
    <lineage>
        <taxon>Eukaryota</taxon>
        <taxon>Fungi</taxon>
        <taxon>Dikarya</taxon>
        <taxon>Basidiomycota</taxon>
        <taxon>Agaricomycotina</taxon>
        <taxon>Agaricomycetes</taxon>
        <taxon>Agaricomycetidae</taxon>
        <taxon>Agaricales</taxon>
        <taxon>Agaricineae</taxon>
        <taxon>Strophariaceae</taxon>
        <taxon>Psilocybe</taxon>
    </lineage>
</organism>
<protein>
    <submittedName>
        <fullName evidence="1">Terpene synthase 29</fullName>
    </submittedName>
</protein>
<dbReference type="Proteomes" id="UP000664032">
    <property type="component" value="Unassembled WGS sequence"/>
</dbReference>
<accession>A0ACB8GGS6</accession>
<comment type="caution">
    <text evidence="1">The sequence shown here is derived from an EMBL/GenBank/DDBJ whole genome shotgun (WGS) entry which is preliminary data.</text>
</comment>
<evidence type="ECO:0000313" key="2">
    <source>
        <dbReference type="Proteomes" id="UP000664032"/>
    </source>
</evidence>